<dbReference type="Proteomes" id="UP000287243">
    <property type="component" value="Chromosome"/>
</dbReference>
<evidence type="ECO:0000313" key="8">
    <source>
        <dbReference type="Proteomes" id="UP000287243"/>
    </source>
</evidence>
<dbReference type="PANTHER" id="PTHR47053:SF1">
    <property type="entry name" value="MUREIN DD-ENDOPEPTIDASE MEPH-RELATED"/>
    <property type="match status" value="1"/>
</dbReference>
<feature type="chain" id="PRO_5019452641" evidence="5">
    <location>
        <begin position="25"/>
        <end position="321"/>
    </location>
</feature>
<dbReference type="GO" id="GO:0006508">
    <property type="term" value="P:proteolysis"/>
    <property type="evidence" value="ECO:0007669"/>
    <property type="project" value="UniProtKB-KW"/>
</dbReference>
<evidence type="ECO:0000259" key="6">
    <source>
        <dbReference type="PROSITE" id="PS51935"/>
    </source>
</evidence>
<dbReference type="SUPFAM" id="SSF54001">
    <property type="entry name" value="Cysteine proteinases"/>
    <property type="match status" value="1"/>
</dbReference>
<dbReference type="InterPro" id="IPR038765">
    <property type="entry name" value="Papain-like_cys_pep_sf"/>
</dbReference>
<sequence length="321" mass="36425">MVNKTIMVLLFALIFFSQAGSAVAAQRFMVVTAPVADLRKEPQERDSAYDHDDLQETQVLFNEVLLYKSSMGDWYYVEAVEQKNFRQDNRWRGYRGYIRKEDTRFVGRLPEYNSVVSARIADVFDAPLPDARILLSASIGTRFRIVGDQKDFYKVEMGEGGFGWVSKDALRKTEGVIPRTDTREELIETSKLFLGVPYLWGGRSQAGVDCSGLVNLVYRAQGMEVPRDAQEQWMTARKITAGQLRPADLIFISRKDDLGSIVHVMLFLGGEDFIEAPGTGKSVWITDFKNKFGMGLEDLKRQDFVVDGKKIFFGRVKVLGR</sequence>
<dbReference type="InterPro" id="IPR000064">
    <property type="entry name" value="NLP_P60_dom"/>
</dbReference>
<dbReference type="EMBL" id="CP019384">
    <property type="protein sequence ID" value="QAT16529.1"/>
    <property type="molecule type" value="Genomic_DNA"/>
</dbReference>
<feature type="domain" description="NlpC/P60" evidence="6">
    <location>
        <begin position="180"/>
        <end position="306"/>
    </location>
</feature>
<dbReference type="KEGG" id="vai:BU251_01700"/>
<evidence type="ECO:0000313" key="7">
    <source>
        <dbReference type="EMBL" id="QAT16529.1"/>
    </source>
</evidence>
<evidence type="ECO:0000256" key="3">
    <source>
        <dbReference type="ARBA" id="ARBA00022801"/>
    </source>
</evidence>
<evidence type="ECO:0000256" key="2">
    <source>
        <dbReference type="ARBA" id="ARBA00022670"/>
    </source>
</evidence>
<dbReference type="PROSITE" id="PS51935">
    <property type="entry name" value="NLPC_P60"/>
    <property type="match status" value="1"/>
</dbReference>
<gene>
    <name evidence="7" type="ORF">BU251_01700</name>
</gene>
<dbReference type="AlphaFoldDB" id="A0A410P2Z4"/>
<evidence type="ECO:0000256" key="4">
    <source>
        <dbReference type="ARBA" id="ARBA00022807"/>
    </source>
</evidence>
<keyword evidence="8" id="KW-1185">Reference proteome</keyword>
<organism evidence="7 8">
    <name type="scientific">Velamenicoccus archaeovorus</name>
    <dbReference type="NCBI Taxonomy" id="1930593"/>
    <lineage>
        <taxon>Bacteria</taxon>
        <taxon>Pseudomonadati</taxon>
        <taxon>Candidatus Omnitrophota</taxon>
        <taxon>Candidatus Velamenicoccus</taxon>
    </lineage>
</organism>
<comment type="similarity">
    <text evidence="1">Belongs to the peptidase C40 family.</text>
</comment>
<keyword evidence="2" id="KW-0645">Protease</keyword>
<reference evidence="7 8" key="1">
    <citation type="submission" date="2017-01" db="EMBL/GenBank/DDBJ databases">
        <title>First insights into the biology of 'candidatus Vampirococcus archaeovorus'.</title>
        <authorList>
            <person name="Kizina J."/>
            <person name="Jordan S."/>
            <person name="Stueber K."/>
            <person name="Reinhardt R."/>
            <person name="Harder J."/>
        </authorList>
    </citation>
    <scope>NUCLEOTIDE SEQUENCE [LARGE SCALE GENOMIC DNA]</scope>
    <source>
        <strain evidence="7 8">LiM</strain>
    </source>
</reference>
<name>A0A410P2Z4_VELA1</name>
<feature type="signal peptide" evidence="5">
    <location>
        <begin position="1"/>
        <end position="24"/>
    </location>
</feature>
<dbReference type="GO" id="GO:0008234">
    <property type="term" value="F:cysteine-type peptidase activity"/>
    <property type="evidence" value="ECO:0007669"/>
    <property type="project" value="UniProtKB-KW"/>
</dbReference>
<keyword evidence="4" id="KW-0788">Thiol protease</keyword>
<dbReference type="OrthoDB" id="9808890at2"/>
<proteinExistence type="inferred from homology"/>
<keyword evidence="3" id="KW-0378">Hydrolase</keyword>
<protein>
    <submittedName>
        <fullName evidence="7">Gamma-D-glutamyl-L-lysine dipeptidyl-peptidase</fullName>
    </submittedName>
</protein>
<keyword evidence="5" id="KW-0732">Signal</keyword>
<dbReference type="Gene3D" id="3.90.1720.10">
    <property type="entry name" value="endopeptidase domain like (from Nostoc punctiforme)"/>
    <property type="match status" value="1"/>
</dbReference>
<dbReference type="InterPro" id="IPR051202">
    <property type="entry name" value="Peptidase_C40"/>
</dbReference>
<evidence type="ECO:0000256" key="5">
    <source>
        <dbReference type="SAM" id="SignalP"/>
    </source>
</evidence>
<dbReference type="Pfam" id="PF00877">
    <property type="entry name" value="NLPC_P60"/>
    <property type="match status" value="1"/>
</dbReference>
<evidence type="ECO:0000256" key="1">
    <source>
        <dbReference type="ARBA" id="ARBA00007074"/>
    </source>
</evidence>
<dbReference type="Gene3D" id="2.30.30.40">
    <property type="entry name" value="SH3 Domains"/>
    <property type="match status" value="1"/>
</dbReference>
<accession>A0A410P2Z4</accession>
<dbReference type="PANTHER" id="PTHR47053">
    <property type="entry name" value="MUREIN DD-ENDOPEPTIDASE MEPH-RELATED"/>
    <property type="match status" value="1"/>
</dbReference>